<keyword evidence="2" id="KW-1185">Reference proteome</keyword>
<comment type="caution">
    <text evidence="1">The sequence shown here is derived from an EMBL/GenBank/DDBJ whole genome shotgun (WGS) entry which is preliminary data.</text>
</comment>
<dbReference type="Proteomes" id="UP000520814">
    <property type="component" value="Unassembled WGS sequence"/>
</dbReference>
<accession>A0A7W9W5G8</accession>
<protein>
    <submittedName>
        <fullName evidence="1">Uncharacterized protein</fullName>
    </submittedName>
</protein>
<proteinExistence type="predicted"/>
<evidence type="ECO:0000313" key="2">
    <source>
        <dbReference type="Proteomes" id="UP000520814"/>
    </source>
</evidence>
<reference evidence="1 2" key="1">
    <citation type="submission" date="2020-08" db="EMBL/GenBank/DDBJ databases">
        <title>Genomic Encyclopedia of Type Strains, Phase IV (KMG-IV): sequencing the most valuable type-strain genomes for metagenomic binning, comparative biology and taxonomic classification.</title>
        <authorList>
            <person name="Goeker M."/>
        </authorList>
    </citation>
    <scope>NUCLEOTIDE SEQUENCE [LARGE SCALE GENOMIC DNA]</scope>
    <source>
        <strain evidence="1 2">DSM 23562</strain>
    </source>
</reference>
<name>A0A7W9W5G8_ARMRO</name>
<dbReference type="AlphaFoldDB" id="A0A7W9W5G8"/>
<sequence length="81" mass="9723">MTIYIVRQWRWELHDEVFYVLQDQTPVRAFTTPEAAQQFVAQEDARERALWRERDAPLPDDTQVRDQELYDVVAVELEESL</sequence>
<gene>
    <name evidence="1" type="ORF">HNQ39_000677</name>
</gene>
<organism evidence="1 2">
    <name type="scientific">Armatimonas rosea</name>
    <dbReference type="NCBI Taxonomy" id="685828"/>
    <lineage>
        <taxon>Bacteria</taxon>
        <taxon>Bacillati</taxon>
        <taxon>Armatimonadota</taxon>
        <taxon>Armatimonadia</taxon>
        <taxon>Armatimonadales</taxon>
        <taxon>Armatimonadaceae</taxon>
        <taxon>Armatimonas</taxon>
    </lineage>
</organism>
<evidence type="ECO:0000313" key="1">
    <source>
        <dbReference type="EMBL" id="MBB6048915.1"/>
    </source>
</evidence>
<dbReference type="EMBL" id="JACHGW010000001">
    <property type="protein sequence ID" value="MBB6048915.1"/>
    <property type="molecule type" value="Genomic_DNA"/>
</dbReference>
<dbReference type="RefSeq" id="WP_184192537.1">
    <property type="nucleotide sequence ID" value="NZ_JACHGW010000001.1"/>
</dbReference>